<dbReference type="InterPro" id="IPR001466">
    <property type="entry name" value="Beta-lactam-related"/>
</dbReference>
<sequence>MVYLLSATLLFASTEPTAGLAAQSPVNIGRSAPIDLILERAISRNLIAGGIVVVGNHDGIISTTARGRLNPFGSSPYIDERTIFDLASLTKVIATTPAVMKLLDEGKISLSDPLSRWFPEFRGSVWERVTILNLLTHTSGLDDISFANESLEGAIRKLAAMKHRSGSRFHYADINFILLGELVHRVSGETLDSFCRQWIFEPLGARRTMFLPPKSLAESIAPTTGYVSGVVQDPNARRLGGVAGHAGLFSSASDLALFGRLILGKGVVDGHRILSEEVVARMTSPYLADGGAVVRGLGWDMESPFSAPKGRFFSAASFGHTGYSGSSIWIDPQQDLFVVLLTNRLNYRQTRVFNQLRRDVSTLASAGFRRDDGRTELPEPWEMAQLTSELLQAAPPVVRAAAAHTPAQAARHKMHRSAHRGAKHSLVALKKGGAHRIARTARSEGVRKKRIVNRRV</sequence>
<dbReference type="InterPro" id="IPR012338">
    <property type="entry name" value="Beta-lactam/transpept-like"/>
</dbReference>
<comment type="caution">
    <text evidence="3">The sequence shown here is derived from an EMBL/GenBank/DDBJ whole genome shotgun (WGS) entry which is preliminary data.</text>
</comment>
<feature type="domain" description="Beta-lactamase-related" evidence="2">
    <location>
        <begin position="48"/>
        <end position="348"/>
    </location>
</feature>
<evidence type="ECO:0000313" key="3">
    <source>
        <dbReference type="EMBL" id="MBJ6723385.1"/>
    </source>
</evidence>
<dbReference type="Proteomes" id="UP000636888">
    <property type="component" value="Unassembled WGS sequence"/>
</dbReference>
<dbReference type="EMBL" id="JAEMHM010000001">
    <property type="protein sequence ID" value="MBJ6723385.1"/>
    <property type="molecule type" value="Genomic_DNA"/>
</dbReference>
<name>A0A8J7LU52_9BACT</name>
<dbReference type="Gene3D" id="3.40.710.10">
    <property type="entry name" value="DD-peptidase/beta-lactamase superfamily"/>
    <property type="match status" value="1"/>
</dbReference>
<evidence type="ECO:0000259" key="2">
    <source>
        <dbReference type="Pfam" id="PF00144"/>
    </source>
</evidence>
<reference evidence="3" key="1">
    <citation type="submission" date="2020-12" db="EMBL/GenBank/DDBJ databases">
        <title>Geomonas sp. Red875, isolated from river sediment.</title>
        <authorList>
            <person name="Xu Z."/>
            <person name="Zhang Z."/>
            <person name="Masuda Y."/>
            <person name="Itoh H."/>
            <person name="Senoo K."/>
        </authorList>
    </citation>
    <scope>NUCLEOTIDE SEQUENCE</scope>
    <source>
        <strain evidence="3">Red875</strain>
    </source>
</reference>
<dbReference type="AlphaFoldDB" id="A0A8J7LU52"/>
<organism evidence="3 4">
    <name type="scientific">Geomesophilobacter sediminis</name>
    <dbReference type="NCBI Taxonomy" id="2798584"/>
    <lineage>
        <taxon>Bacteria</taxon>
        <taxon>Pseudomonadati</taxon>
        <taxon>Thermodesulfobacteriota</taxon>
        <taxon>Desulfuromonadia</taxon>
        <taxon>Geobacterales</taxon>
        <taxon>Geobacteraceae</taxon>
        <taxon>Geomesophilobacter</taxon>
    </lineage>
</organism>
<keyword evidence="1" id="KW-0378">Hydrolase</keyword>
<gene>
    <name evidence="3" type="ORF">JFN93_01575</name>
</gene>
<evidence type="ECO:0000313" key="4">
    <source>
        <dbReference type="Proteomes" id="UP000636888"/>
    </source>
</evidence>
<dbReference type="PANTHER" id="PTHR43283:SF11">
    <property type="entry name" value="BETA-LACTAMASE-RELATED DOMAIN-CONTAINING PROTEIN"/>
    <property type="match status" value="1"/>
</dbReference>
<dbReference type="SUPFAM" id="SSF56601">
    <property type="entry name" value="beta-lactamase/transpeptidase-like"/>
    <property type="match status" value="1"/>
</dbReference>
<dbReference type="GO" id="GO:0016787">
    <property type="term" value="F:hydrolase activity"/>
    <property type="evidence" value="ECO:0007669"/>
    <property type="project" value="UniProtKB-KW"/>
</dbReference>
<dbReference type="InterPro" id="IPR050789">
    <property type="entry name" value="Diverse_Enzym_Activities"/>
</dbReference>
<keyword evidence="4" id="KW-1185">Reference proteome</keyword>
<dbReference type="PANTHER" id="PTHR43283">
    <property type="entry name" value="BETA-LACTAMASE-RELATED"/>
    <property type="match status" value="1"/>
</dbReference>
<protein>
    <submittedName>
        <fullName evidence="3">Beta-lactamase family protein</fullName>
    </submittedName>
</protein>
<dbReference type="Pfam" id="PF00144">
    <property type="entry name" value="Beta-lactamase"/>
    <property type="match status" value="1"/>
</dbReference>
<accession>A0A8J7LU52</accession>
<evidence type="ECO:0000256" key="1">
    <source>
        <dbReference type="ARBA" id="ARBA00022801"/>
    </source>
</evidence>
<proteinExistence type="predicted"/>